<dbReference type="PANTHER" id="PTHR10073:SF12">
    <property type="entry name" value="DNA MISMATCH REPAIR PROTEIN MLH1"/>
    <property type="match status" value="1"/>
</dbReference>
<dbReference type="OrthoDB" id="10263226at2759"/>
<evidence type="ECO:0000256" key="1">
    <source>
        <dbReference type="ARBA" id="ARBA00006082"/>
    </source>
</evidence>
<proteinExistence type="inferred from homology"/>
<dbReference type="Gene3D" id="3.30.565.10">
    <property type="entry name" value="Histidine kinase-like ATPase, C-terminal domain"/>
    <property type="match status" value="1"/>
</dbReference>
<dbReference type="GO" id="GO:0032389">
    <property type="term" value="C:MutLalpha complex"/>
    <property type="evidence" value="ECO:0007669"/>
    <property type="project" value="TreeGrafter"/>
</dbReference>
<reference evidence="2" key="2">
    <citation type="journal article" date="2018" name="Environ. Sci. Technol.">
        <title>The Toxicogenome of Hyalella azteca: A Model for Sediment Ecotoxicology and Evolutionary Toxicology.</title>
        <authorList>
            <person name="Poynton H.C."/>
            <person name="Hasenbein S."/>
            <person name="Benoit J.B."/>
            <person name="Sepulveda M.S."/>
            <person name="Poelchau M.F."/>
            <person name="Hughes D.S.T."/>
            <person name="Murali S.C."/>
            <person name="Chen S."/>
            <person name="Glastad K.M."/>
            <person name="Goodisman M.A.D."/>
            <person name="Werren J.H."/>
            <person name="Vineis J.H."/>
            <person name="Bowen J.L."/>
            <person name="Friedrich M."/>
            <person name="Jones J."/>
            <person name="Robertson H.M."/>
            <person name="Feyereisen R."/>
            <person name="Mechler-Hickson A."/>
            <person name="Mathers N."/>
            <person name="Lee C.E."/>
            <person name="Colbourne J.K."/>
            <person name="Biales A."/>
            <person name="Johnston J.S."/>
            <person name="Wellborn G.A."/>
            <person name="Rosendale A.J."/>
            <person name="Cridge A.G."/>
            <person name="Munoz-Torres M.C."/>
            <person name="Bain P.A."/>
            <person name="Manny A.R."/>
            <person name="Major K.M."/>
            <person name="Lambert F.N."/>
            <person name="Vulpe C.D."/>
            <person name="Tuck P."/>
            <person name="Blalock B.J."/>
            <person name="Lin Y.Y."/>
            <person name="Smith M.E."/>
            <person name="Ochoa-Acuna H."/>
            <person name="Chen M.M."/>
            <person name="Childers C.P."/>
            <person name="Qu J."/>
            <person name="Dugan S."/>
            <person name="Lee S.L."/>
            <person name="Chao H."/>
            <person name="Dinh H."/>
            <person name="Han Y."/>
            <person name="Doddapaneni H."/>
            <person name="Worley K.C."/>
            <person name="Muzny D.M."/>
            <person name="Gibbs R.A."/>
            <person name="Richards S."/>
        </authorList>
    </citation>
    <scope>NUCLEOTIDE SEQUENCE</scope>
    <source>
        <strain evidence="2">HAZT.00-mixed</strain>
        <tissue evidence="2">Whole organism</tissue>
    </source>
</reference>
<dbReference type="GO" id="GO:0140664">
    <property type="term" value="F:ATP-dependent DNA damage sensor activity"/>
    <property type="evidence" value="ECO:0007669"/>
    <property type="project" value="InterPro"/>
</dbReference>
<organism evidence="2">
    <name type="scientific">Hyalella azteca</name>
    <name type="common">Amphipod</name>
    <dbReference type="NCBI Taxonomy" id="294128"/>
    <lineage>
        <taxon>Eukaryota</taxon>
        <taxon>Metazoa</taxon>
        <taxon>Ecdysozoa</taxon>
        <taxon>Arthropoda</taxon>
        <taxon>Crustacea</taxon>
        <taxon>Multicrustacea</taxon>
        <taxon>Malacostraca</taxon>
        <taxon>Eumalacostraca</taxon>
        <taxon>Peracarida</taxon>
        <taxon>Amphipoda</taxon>
        <taxon>Senticaudata</taxon>
        <taxon>Talitrida</taxon>
        <taxon>Talitroidea</taxon>
        <taxon>Hyalellidae</taxon>
        <taxon>Hyalella</taxon>
    </lineage>
</organism>
<comment type="caution">
    <text evidence="2">The sequence shown here is derived from an EMBL/GenBank/DDBJ whole genome shotgun (WGS) entry which is preliminary data.</text>
</comment>
<dbReference type="GO" id="GO:0006298">
    <property type="term" value="P:mismatch repair"/>
    <property type="evidence" value="ECO:0007669"/>
    <property type="project" value="InterPro"/>
</dbReference>
<dbReference type="InterPro" id="IPR036890">
    <property type="entry name" value="HATPase_C_sf"/>
</dbReference>
<evidence type="ECO:0008006" key="3">
    <source>
        <dbReference type="Google" id="ProtNLM"/>
    </source>
</evidence>
<gene>
    <name evidence="2" type="ORF">HAZT_HAZT010183</name>
</gene>
<dbReference type="SUPFAM" id="SSF55874">
    <property type="entry name" value="ATPase domain of HSP90 chaperone/DNA topoisomerase II/histidine kinase"/>
    <property type="match status" value="1"/>
</dbReference>
<name>A0A6A0H315_HYAAZ</name>
<protein>
    <recommendedName>
        <fullName evidence="3">Histidine kinase/HSP90-like ATPase domain-containing protein</fullName>
    </recommendedName>
</protein>
<accession>A0A6A0H315</accession>
<dbReference type="GO" id="GO:0016887">
    <property type="term" value="F:ATP hydrolysis activity"/>
    <property type="evidence" value="ECO:0007669"/>
    <property type="project" value="InterPro"/>
</dbReference>
<sequence length="71" mass="7656">MSTSQDAGEIRRLDETVVNRIAAGEVVQRPANALKELLENCLDAKSTQISVIVKQGGLKILQIQDNGTGIH</sequence>
<comment type="similarity">
    <text evidence="1">Belongs to the DNA mismatch repair MutL/HexB family.</text>
</comment>
<dbReference type="EMBL" id="JQDR03007965">
    <property type="protein sequence ID" value="KAA0197839.1"/>
    <property type="molecule type" value="Genomic_DNA"/>
</dbReference>
<dbReference type="PANTHER" id="PTHR10073">
    <property type="entry name" value="DNA MISMATCH REPAIR PROTEIN MLH, PMS, MUTL"/>
    <property type="match status" value="1"/>
</dbReference>
<reference evidence="2" key="3">
    <citation type="submission" date="2019-06" db="EMBL/GenBank/DDBJ databases">
        <authorList>
            <person name="Poynton C."/>
            <person name="Hasenbein S."/>
            <person name="Benoit J.B."/>
            <person name="Sepulveda M.S."/>
            <person name="Poelchau M.F."/>
            <person name="Murali S.C."/>
            <person name="Chen S."/>
            <person name="Glastad K.M."/>
            <person name="Werren J.H."/>
            <person name="Vineis J.H."/>
            <person name="Bowen J.L."/>
            <person name="Friedrich M."/>
            <person name="Jones J."/>
            <person name="Robertson H.M."/>
            <person name="Feyereisen R."/>
            <person name="Mechler-Hickson A."/>
            <person name="Mathers N."/>
            <person name="Lee C.E."/>
            <person name="Colbourne J.K."/>
            <person name="Biales A."/>
            <person name="Johnston J.S."/>
            <person name="Wellborn G.A."/>
            <person name="Rosendale A.J."/>
            <person name="Cridge A.G."/>
            <person name="Munoz-Torres M.C."/>
            <person name="Bain P.A."/>
            <person name="Manny A.R."/>
            <person name="Major K.M."/>
            <person name="Lambert F.N."/>
            <person name="Vulpe C.D."/>
            <person name="Tuck P."/>
            <person name="Blalock B.J."/>
            <person name="Lin Y.-Y."/>
            <person name="Smith M.E."/>
            <person name="Ochoa-Acuna H."/>
            <person name="Chen M.-J.M."/>
            <person name="Childers C.P."/>
            <person name="Qu J."/>
            <person name="Dugan S."/>
            <person name="Lee S.L."/>
            <person name="Chao H."/>
            <person name="Dinh H."/>
            <person name="Han Y."/>
            <person name="Doddapaneni H."/>
            <person name="Worley K.C."/>
            <person name="Muzny D.M."/>
            <person name="Gibbs R.A."/>
            <person name="Richards S."/>
        </authorList>
    </citation>
    <scope>NUCLEOTIDE SEQUENCE</scope>
    <source>
        <strain evidence="2">HAZT.00-mixed</strain>
        <tissue evidence="2">Whole organism</tissue>
    </source>
</reference>
<dbReference type="Proteomes" id="UP000711488">
    <property type="component" value="Unassembled WGS sequence"/>
</dbReference>
<reference evidence="2" key="1">
    <citation type="submission" date="2014-08" db="EMBL/GenBank/DDBJ databases">
        <authorList>
            <person name="Murali S."/>
            <person name="Richards S."/>
            <person name="Bandaranaike D."/>
            <person name="Bellair M."/>
            <person name="Blankenburg K."/>
            <person name="Chao H."/>
            <person name="Dinh H."/>
            <person name="Doddapaneni H."/>
            <person name="Dugan-Rocha S."/>
            <person name="Elkadiri S."/>
            <person name="Gnanaolivu R."/>
            <person name="Hughes D."/>
            <person name="Lee S."/>
            <person name="Li M."/>
            <person name="Ming W."/>
            <person name="Munidasa M."/>
            <person name="Muniz J."/>
            <person name="Nguyen L."/>
            <person name="Osuji N."/>
            <person name="Pu L.-L."/>
            <person name="Puazo M."/>
            <person name="Skinner E."/>
            <person name="Qu C."/>
            <person name="Quiroz J."/>
            <person name="Raj R."/>
            <person name="Weissenberger G."/>
            <person name="Xin Y."/>
            <person name="Zou X."/>
            <person name="Han Y."/>
            <person name="Worley K."/>
            <person name="Muzny D."/>
            <person name="Gibbs R."/>
        </authorList>
    </citation>
    <scope>NUCLEOTIDE SEQUENCE</scope>
    <source>
        <strain evidence="2">HAZT.00-mixed</strain>
        <tissue evidence="2">Whole organism</tissue>
    </source>
</reference>
<dbReference type="AlphaFoldDB" id="A0A6A0H315"/>
<dbReference type="InterPro" id="IPR038973">
    <property type="entry name" value="MutL/Mlh/Pms-like"/>
</dbReference>
<dbReference type="Pfam" id="PF13589">
    <property type="entry name" value="HATPase_c_3"/>
    <property type="match status" value="1"/>
</dbReference>
<evidence type="ECO:0000313" key="2">
    <source>
        <dbReference type="EMBL" id="KAA0197839.1"/>
    </source>
</evidence>